<dbReference type="InterPro" id="IPR008271">
    <property type="entry name" value="Ser/Thr_kinase_AS"/>
</dbReference>
<dbReference type="SUPFAM" id="SSF56112">
    <property type="entry name" value="Protein kinase-like (PK-like)"/>
    <property type="match status" value="1"/>
</dbReference>
<evidence type="ECO:0000256" key="5">
    <source>
        <dbReference type="PROSITE-ProRule" id="PRU10141"/>
    </source>
</evidence>
<keyword evidence="8" id="KW-0723">Serine/threonine-protein kinase</keyword>
<dbReference type="SMART" id="SM00028">
    <property type="entry name" value="TPR"/>
    <property type="match status" value="5"/>
</dbReference>
<keyword evidence="2 5" id="KW-0547">Nucleotide-binding</keyword>
<dbReference type="SMART" id="SM00220">
    <property type="entry name" value="S_TKc"/>
    <property type="match status" value="1"/>
</dbReference>
<evidence type="ECO:0000256" key="4">
    <source>
        <dbReference type="ARBA" id="ARBA00022840"/>
    </source>
</evidence>
<dbReference type="InterPro" id="IPR019734">
    <property type="entry name" value="TPR_rpt"/>
</dbReference>
<dbReference type="OrthoDB" id="9801841at2"/>
<evidence type="ECO:0000313" key="9">
    <source>
        <dbReference type="Proteomes" id="UP000198575"/>
    </source>
</evidence>
<evidence type="ECO:0000256" key="3">
    <source>
        <dbReference type="ARBA" id="ARBA00022777"/>
    </source>
</evidence>
<evidence type="ECO:0000256" key="6">
    <source>
        <dbReference type="SAM" id="Phobius"/>
    </source>
</evidence>
<keyword evidence="9" id="KW-1185">Reference proteome</keyword>
<proteinExistence type="predicted"/>
<evidence type="ECO:0000313" key="8">
    <source>
        <dbReference type="EMBL" id="SFN14313.1"/>
    </source>
</evidence>
<keyword evidence="6" id="KW-1133">Transmembrane helix</keyword>
<dbReference type="PROSITE" id="PS00108">
    <property type="entry name" value="PROTEIN_KINASE_ST"/>
    <property type="match status" value="1"/>
</dbReference>
<feature type="transmembrane region" description="Helical" evidence="6">
    <location>
        <begin position="365"/>
        <end position="389"/>
    </location>
</feature>
<dbReference type="InterPro" id="IPR011990">
    <property type="entry name" value="TPR-like_helical_dom_sf"/>
</dbReference>
<accession>A0A1I4WM83</accession>
<dbReference type="PROSITE" id="PS50011">
    <property type="entry name" value="PROTEIN_KINASE_DOM"/>
    <property type="match status" value="1"/>
</dbReference>
<dbReference type="Pfam" id="PF00069">
    <property type="entry name" value="Pkinase"/>
    <property type="match status" value="1"/>
</dbReference>
<dbReference type="Gene3D" id="3.30.200.20">
    <property type="entry name" value="Phosphorylase Kinase, domain 1"/>
    <property type="match status" value="1"/>
</dbReference>
<evidence type="ECO:0000256" key="1">
    <source>
        <dbReference type="ARBA" id="ARBA00022679"/>
    </source>
</evidence>
<dbReference type="CDD" id="cd14014">
    <property type="entry name" value="STKc_PknB_like"/>
    <property type="match status" value="1"/>
</dbReference>
<organism evidence="8 9">
    <name type="scientific">Dokdonella immobilis</name>
    <dbReference type="NCBI Taxonomy" id="578942"/>
    <lineage>
        <taxon>Bacteria</taxon>
        <taxon>Pseudomonadati</taxon>
        <taxon>Pseudomonadota</taxon>
        <taxon>Gammaproteobacteria</taxon>
        <taxon>Lysobacterales</taxon>
        <taxon>Rhodanobacteraceae</taxon>
        <taxon>Dokdonella</taxon>
    </lineage>
</organism>
<sequence length="795" mass="86156">MGMSESARFARVEALLDAALEQPEGERESFLHLQESDAAIRTEVLELLRAVSASEGFLEASAVPGGEHEGCRVGAWKLVRRIGRGGMGEVWLGERDDGRFEQQVAVKLLRHGVEDAPRFLREARLLARLQHPDIARLIDAGSLPDGAPYMVMELVEGVPVSRHCRERGLELPARLALFAQICETVAFAHRHLIVHRDLKPDNILVRADGQPMLLDFGIARPIDAAHGDTRDLRLTPQYAAPEQLSGGEQSTLTDVYALGVLLHELLIDRSPWGELAGAGVLALLQRAQAGPPPSPSSQAASKTAARKLRGDLDAIVHKALRPEPAARYESAEALAQDVRRHLEHAPVAARGGAFGYRARRFLRRYWLAASVLLFVFVGLVGALAAISMARQEALRERDIAQVEARRSKAVRDYLAHMFRDAGQHARDGEPLTAKQVLDQAAARVQDSFADDPATDAQVLKALGELHFYLGDYSAAEPLLRHWLAFDAVIADPVAGADVRFTLAETVHRMGNPDEARALLEQAQAFWNTDPERHADVLLTSRALQARLQREAGDTAAALETLEAAFAQRVQHSGREHFETATLATNIGAAYVQAGRIDEGIAASQEAMALWRALKLGSGNDALNTLNNLAAAQFRKGDLAAAQSAFAEALALRRQLFGPSAATAALIGNYARTLQGLKRYGDALEYAGEAEAMAQRHAGSASPLTQAARITRAELLLVLQRHEDVGEPLAAFMAEDTSALPASLQLRAALARTENHRHRGEADAARQALAQADALFATLGAEAEPFRANLEALRAP</sequence>
<keyword evidence="6" id="KW-0812">Transmembrane</keyword>
<dbReference type="Gene3D" id="1.25.40.10">
    <property type="entry name" value="Tetratricopeptide repeat domain"/>
    <property type="match status" value="2"/>
</dbReference>
<dbReference type="PROSITE" id="PS00107">
    <property type="entry name" value="PROTEIN_KINASE_ATP"/>
    <property type="match status" value="1"/>
</dbReference>
<dbReference type="GO" id="GO:0005524">
    <property type="term" value="F:ATP binding"/>
    <property type="evidence" value="ECO:0007669"/>
    <property type="project" value="UniProtKB-UniRule"/>
</dbReference>
<name>A0A1I4WM83_9GAMM</name>
<feature type="domain" description="Protein kinase" evidence="7">
    <location>
        <begin position="76"/>
        <end position="347"/>
    </location>
</feature>
<dbReference type="PANTHER" id="PTHR43289">
    <property type="entry name" value="MITOGEN-ACTIVATED PROTEIN KINASE KINASE KINASE 20-RELATED"/>
    <property type="match status" value="1"/>
</dbReference>
<reference evidence="8 9" key="1">
    <citation type="submission" date="2016-10" db="EMBL/GenBank/DDBJ databases">
        <authorList>
            <person name="de Groot N.N."/>
        </authorList>
    </citation>
    <scope>NUCLEOTIDE SEQUENCE [LARGE SCALE GENOMIC DNA]</scope>
    <source>
        <strain evidence="8 9">CGMCC 1.7659</strain>
    </source>
</reference>
<keyword evidence="6" id="KW-0472">Membrane</keyword>
<feature type="binding site" evidence="5">
    <location>
        <position position="107"/>
    </location>
    <ligand>
        <name>ATP</name>
        <dbReference type="ChEBI" id="CHEBI:30616"/>
    </ligand>
</feature>
<dbReference type="InterPro" id="IPR017441">
    <property type="entry name" value="Protein_kinase_ATP_BS"/>
</dbReference>
<dbReference type="InterPro" id="IPR000719">
    <property type="entry name" value="Prot_kinase_dom"/>
</dbReference>
<keyword evidence="1" id="KW-0808">Transferase</keyword>
<dbReference type="Gene3D" id="1.10.510.10">
    <property type="entry name" value="Transferase(Phosphotransferase) domain 1"/>
    <property type="match status" value="1"/>
</dbReference>
<dbReference type="AlphaFoldDB" id="A0A1I4WM83"/>
<evidence type="ECO:0000259" key="7">
    <source>
        <dbReference type="PROSITE" id="PS50011"/>
    </source>
</evidence>
<dbReference type="Proteomes" id="UP000198575">
    <property type="component" value="Unassembled WGS sequence"/>
</dbReference>
<dbReference type="EMBL" id="FOVF01000005">
    <property type="protein sequence ID" value="SFN14313.1"/>
    <property type="molecule type" value="Genomic_DNA"/>
</dbReference>
<dbReference type="PANTHER" id="PTHR43289:SF34">
    <property type="entry name" value="SERINE_THREONINE-PROTEIN KINASE YBDM-RELATED"/>
    <property type="match status" value="1"/>
</dbReference>
<keyword evidence="3 8" id="KW-0418">Kinase</keyword>
<protein>
    <submittedName>
        <fullName evidence="8">Non-specific serine/threonine protein kinase/serine/threonine protein kinase</fullName>
    </submittedName>
</protein>
<dbReference type="Pfam" id="PF13424">
    <property type="entry name" value="TPR_12"/>
    <property type="match status" value="2"/>
</dbReference>
<dbReference type="STRING" id="578942.SAMN05216289_105127"/>
<dbReference type="SUPFAM" id="SSF48452">
    <property type="entry name" value="TPR-like"/>
    <property type="match status" value="2"/>
</dbReference>
<evidence type="ECO:0000256" key="2">
    <source>
        <dbReference type="ARBA" id="ARBA00022741"/>
    </source>
</evidence>
<dbReference type="InterPro" id="IPR011009">
    <property type="entry name" value="Kinase-like_dom_sf"/>
</dbReference>
<dbReference type="GO" id="GO:0004674">
    <property type="term" value="F:protein serine/threonine kinase activity"/>
    <property type="evidence" value="ECO:0007669"/>
    <property type="project" value="UniProtKB-KW"/>
</dbReference>
<keyword evidence="4 5" id="KW-0067">ATP-binding</keyword>
<gene>
    <name evidence="8" type="ORF">SAMN05216289_105127</name>
</gene>